<feature type="binding site" evidence="6">
    <location>
        <position position="142"/>
    </location>
    <ligand>
        <name>substrate</name>
    </ligand>
</feature>
<keyword evidence="2" id="KW-0645">Protease</keyword>
<organism evidence="9 10">
    <name type="scientific">Methylogaea oryzae</name>
    <dbReference type="NCBI Taxonomy" id="1295382"/>
    <lineage>
        <taxon>Bacteria</taxon>
        <taxon>Pseudomonadati</taxon>
        <taxon>Pseudomonadota</taxon>
        <taxon>Gammaproteobacteria</taxon>
        <taxon>Methylococcales</taxon>
        <taxon>Methylococcaceae</taxon>
        <taxon>Methylogaea</taxon>
    </lineage>
</organism>
<dbReference type="PANTHER" id="PTHR22939">
    <property type="entry name" value="SERINE PROTEASE FAMILY S1C HTRA-RELATED"/>
    <property type="match status" value="1"/>
</dbReference>
<dbReference type="Pfam" id="PF13180">
    <property type="entry name" value="PDZ_2"/>
    <property type="match status" value="1"/>
</dbReference>
<evidence type="ECO:0000256" key="4">
    <source>
        <dbReference type="ARBA" id="ARBA00022825"/>
    </source>
</evidence>
<keyword evidence="7" id="KW-0732">Signal</keyword>
<dbReference type="InterPro" id="IPR011782">
    <property type="entry name" value="Pept_S1C_Do"/>
</dbReference>
<feature type="active site" description="Charge relay system" evidence="5">
    <location>
        <position position="142"/>
    </location>
</feature>
<feature type="binding site" evidence="6">
    <location>
        <position position="112"/>
    </location>
    <ligand>
        <name>substrate</name>
    </ligand>
</feature>
<feature type="active site" description="Charge relay system" evidence="5">
    <location>
        <position position="112"/>
    </location>
</feature>
<feature type="chain" id="PRO_5034936180" evidence="7">
    <location>
        <begin position="30"/>
        <end position="459"/>
    </location>
</feature>
<dbReference type="RefSeq" id="WP_221047522.1">
    <property type="nucleotide sequence ID" value="NZ_AP019782.1"/>
</dbReference>
<evidence type="ECO:0000256" key="3">
    <source>
        <dbReference type="ARBA" id="ARBA00022801"/>
    </source>
</evidence>
<dbReference type="Pfam" id="PF17820">
    <property type="entry name" value="PDZ_6"/>
    <property type="match status" value="1"/>
</dbReference>
<keyword evidence="3" id="KW-0378">Hydrolase</keyword>
<feature type="signal peptide" evidence="7">
    <location>
        <begin position="1"/>
        <end position="29"/>
    </location>
</feature>
<dbReference type="FunFam" id="2.40.10.10:FF:000001">
    <property type="entry name" value="Periplasmic serine protease DegS"/>
    <property type="match status" value="1"/>
</dbReference>
<proteinExistence type="inferred from homology"/>
<dbReference type="AlphaFoldDB" id="A0A8D5ALQ5"/>
<keyword evidence="10" id="KW-1185">Reference proteome</keyword>
<dbReference type="GO" id="GO:0006515">
    <property type="term" value="P:protein quality control for misfolded or incompletely synthesized proteins"/>
    <property type="evidence" value="ECO:0007669"/>
    <property type="project" value="TreeGrafter"/>
</dbReference>
<protein>
    <submittedName>
        <fullName evidence="9">Serine endoprotease DegQ</fullName>
    </submittedName>
</protein>
<feature type="binding site" evidence="6">
    <location>
        <begin position="214"/>
        <end position="216"/>
    </location>
    <ligand>
        <name>substrate</name>
    </ligand>
</feature>
<dbReference type="NCBIfam" id="TIGR02037">
    <property type="entry name" value="degP_htrA_DO"/>
    <property type="match status" value="1"/>
</dbReference>
<dbReference type="Proteomes" id="UP000824988">
    <property type="component" value="Chromosome"/>
</dbReference>
<dbReference type="KEGG" id="moz:MoryE10_29820"/>
<dbReference type="PANTHER" id="PTHR22939:SF129">
    <property type="entry name" value="SERINE PROTEASE HTRA2, MITOCHONDRIAL"/>
    <property type="match status" value="1"/>
</dbReference>
<dbReference type="EMBL" id="AP019782">
    <property type="protein sequence ID" value="BBL72376.1"/>
    <property type="molecule type" value="Genomic_DNA"/>
</dbReference>
<dbReference type="GO" id="GO:0030313">
    <property type="term" value="C:cell envelope"/>
    <property type="evidence" value="ECO:0007669"/>
    <property type="project" value="UniProtKB-SubCell"/>
</dbReference>
<feature type="binding site" evidence="6">
    <location>
        <begin position="232"/>
        <end position="236"/>
    </location>
    <ligand>
        <name>substrate</name>
    </ligand>
</feature>
<evidence type="ECO:0000256" key="5">
    <source>
        <dbReference type="PIRSR" id="PIRSR611782-1"/>
    </source>
</evidence>
<evidence type="ECO:0000313" key="10">
    <source>
        <dbReference type="Proteomes" id="UP000824988"/>
    </source>
</evidence>
<evidence type="ECO:0000313" key="9">
    <source>
        <dbReference type="EMBL" id="BBL72376.1"/>
    </source>
</evidence>
<comment type="similarity">
    <text evidence="1">Belongs to the peptidase S1C family.</text>
</comment>
<dbReference type="Pfam" id="PF13365">
    <property type="entry name" value="Trypsin_2"/>
    <property type="match status" value="1"/>
</dbReference>
<evidence type="ECO:0000256" key="1">
    <source>
        <dbReference type="ARBA" id="ARBA00010541"/>
    </source>
</evidence>
<dbReference type="InterPro" id="IPR041489">
    <property type="entry name" value="PDZ_6"/>
</dbReference>
<evidence type="ECO:0000259" key="8">
    <source>
        <dbReference type="PROSITE" id="PS50106"/>
    </source>
</evidence>
<dbReference type="InterPro" id="IPR001478">
    <property type="entry name" value="PDZ"/>
</dbReference>
<gene>
    <name evidence="9" type="primary">degQ</name>
    <name evidence="9" type="ORF">MoryE10_29820</name>
</gene>
<dbReference type="SMART" id="SM00228">
    <property type="entry name" value="PDZ"/>
    <property type="match status" value="2"/>
</dbReference>
<feature type="domain" description="PDZ" evidence="8">
    <location>
        <begin position="260"/>
        <end position="351"/>
    </location>
</feature>
<sequence>MRYTAFTGKRLTCFCLAAALALATPLANAAWPESVEGTPLPSLAPMLKRTTPAVVNISTKTEIEVAQHPLMRDPFFRHFFELPDQPLKRKSSSLGSGVIVNADKGYILTNNHVIDKADEISVTLHNGRQLAAKLIGGDPESDIAVIQVEASDLTALPLANSDQLSVGDFVVAIGNPFGLGQTVTSGIVSALGRSGLGIEGYEDFIQTDASINPGNSGGALVNLRGELIGINTAILAPTGGNVGIGFAIPVNMAAGIMDMLIKHGEVRRGLLGVSVQDITPDLAQAFGLQQTQGAVVTRVQPDSPAAKAGLEQGDVLLSINGKTAKNSMDVRNTVGMVQIGDKVEIEVLRRGDTLTRTATIAKPKKVSEDGGKIHPALAGTVLAPTQGNEGVEGVVVGKIHSASYAWQAGLRPGDVIVAANKRPVQSLDDLAAAAEKRSELLLNLQRGDNSFFVVLRSKR</sequence>
<name>A0A8D5ALQ5_9GAMM</name>
<reference evidence="9" key="1">
    <citation type="submission" date="2019-06" db="EMBL/GenBank/DDBJ databases">
        <title>Complete genome sequence of Methylogaea oryzae strain JCM16910.</title>
        <authorList>
            <person name="Asakawa S."/>
        </authorList>
    </citation>
    <scope>NUCLEOTIDE SEQUENCE</scope>
    <source>
        <strain evidence="9">E10</strain>
    </source>
</reference>
<dbReference type="GO" id="GO:0042597">
    <property type="term" value="C:periplasmic space"/>
    <property type="evidence" value="ECO:0007669"/>
    <property type="project" value="TreeGrafter"/>
</dbReference>
<dbReference type="PROSITE" id="PS50106">
    <property type="entry name" value="PDZ"/>
    <property type="match status" value="1"/>
</dbReference>
<accession>A0A8D5ALQ5</accession>
<dbReference type="GO" id="GO:0004252">
    <property type="term" value="F:serine-type endopeptidase activity"/>
    <property type="evidence" value="ECO:0007669"/>
    <property type="project" value="InterPro"/>
</dbReference>
<dbReference type="CDD" id="cd10839">
    <property type="entry name" value="cpPDZ1_DegP-like"/>
    <property type="match status" value="1"/>
</dbReference>
<evidence type="ECO:0000256" key="7">
    <source>
        <dbReference type="SAM" id="SignalP"/>
    </source>
</evidence>
<feature type="active site" description="Charge relay system" evidence="5">
    <location>
        <position position="216"/>
    </location>
</feature>
<keyword evidence="4" id="KW-0720">Serine protease</keyword>
<evidence type="ECO:0000256" key="2">
    <source>
        <dbReference type="ARBA" id="ARBA00022670"/>
    </source>
</evidence>
<evidence type="ECO:0000256" key="6">
    <source>
        <dbReference type="PIRSR" id="PIRSR611782-2"/>
    </source>
</evidence>